<evidence type="ECO:0000256" key="4">
    <source>
        <dbReference type="SAM" id="MobiDB-lite"/>
    </source>
</evidence>
<dbReference type="InterPro" id="IPR015943">
    <property type="entry name" value="WD40/YVTN_repeat-like_dom_sf"/>
</dbReference>
<proteinExistence type="predicted"/>
<dbReference type="InterPro" id="IPR019775">
    <property type="entry name" value="WD40_repeat_CS"/>
</dbReference>
<comment type="caution">
    <text evidence="5">The sequence shown here is derived from an EMBL/GenBank/DDBJ whole genome shotgun (WGS) entry which is preliminary data.</text>
</comment>
<dbReference type="OrthoDB" id="538223at2759"/>
<dbReference type="Pfam" id="PF00400">
    <property type="entry name" value="WD40"/>
    <property type="match status" value="7"/>
</dbReference>
<dbReference type="InterPro" id="IPR020472">
    <property type="entry name" value="WD40_PAC1"/>
</dbReference>
<feature type="repeat" description="WD" evidence="3">
    <location>
        <begin position="434"/>
        <end position="475"/>
    </location>
</feature>
<organism evidence="5 6">
    <name type="scientific">Albugo candida</name>
    <dbReference type="NCBI Taxonomy" id="65357"/>
    <lineage>
        <taxon>Eukaryota</taxon>
        <taxon>Sar</taxon>
        <taxon>Stramenopiles</taxon>
        <taxon>Oomycota</taxon>
        <taxon>Peronosporomycetes</taxon>
        <taxon>Albuginales</taxon>
        <taxon>Albuginaceae</taxon>
        <taxon>Albugo</taxon>
    </lineage>
</organism>
<dbReference type="PRINTS" id="PR00320">
    <property type="entry name" value="GPROTEINBRPT"/>
</dbReference>
<dbReference type="PROSITE" id="PS50294">
    <property type="entry name" value="WD_REPEATS_REGION"/>
    <property type="match status" value="6"/>
</dbReference>
<keyword evidence="1 3" id="KW-0853">WD repeat</keyword>
<dbReference type="SUPFAM" id="SSF50978">
    <property type="entry name" value="WD40 repeat-like"/>
    <property type="match status" value="1"/>
</dbReference>
<feature type="repeat" description="WD" evidence="3">
    <location>
        <begin position="392"/>
        <end position="433"/>
    </location>
</feature>
<dbReference type="InterPro" id="IPR001680">
    <property type="entry name" value="WD40_rpt"/>
</dbReference>
<name>A0A024GF00_9STRA</name>
<evidence type="ECO:0000313" key="5">
    <source>
        <dbReference type="EMBL" id="CCI45429.1"/>
    </source>
</evidence>
<dbReference type="InParanoid" id="A0A024GF00"/>
<dbReference type="PROSITE" id="PS00678">
    <property type="entry name" value="WD_REPEATS_1"/>
    <property type="match status" value="3"/>
</dbReference>
<dbReference type="Gene3D" id="2.130.10.10">
    <property type="entry name" value="YVTN repeat-like/Quinoprotein amine dehydrogenase"/>
    <property type="match status" value="2"/>
</dbReference>
<dbReference type="SMART" id="SM00320">
    <property type="entry name" value="WD40"/>
    <property type="match status" value="7"/>
</dbReference>
<accession>A0A024GF00</accession>
<keyword evidence="2" id="KW-0677">Repeat</keyword>
<dbReference type="Proteomes" id="UP000053237">
    <property type="component" value="Unassembled WGS sequence"/>
</dbReference>
<dbReference type="InterPro" id="IPR036322">
    <property type="entry name" value="WD40_repeat_dom_sf"/>
</dbReference>
<evidence type="ECO:0000313" key="6">
    <source>
        <dbReference type="Proteomes" id="UP000053237"/>
    </source>
</evidence>
<feature type="repeat" description="WD" evidence="3">
    <location>
        <begin position="350"/>
        <end position="391"/>
    </location>
</feature>
<dbReference type="PROSITE" id="PS50082">
    <property type="entry name" value="WD_REPEATS_2"/>
    <property type="match status" value="6"/>
</dbReference>
<dbReference type="CDD" id="cd00200">
    <property type="entry name" value="WD40"/>
    <property type="match status" value="1"/>
</dbReference>
<feature type="region of interest" description="Disordered" evidence="4">
    <location>
        <begin position="243"/>
        <end position="262"/>
    </location>
</feature>
<dbReference type="InterPro" id="IPR050995">
    <property type="entry name" value="WD-F-box_domain-protein"/>
</dbReference>
<dbReference type="STRING" id="65357.A0A024GF00"/>
<reference evidence="5 6" key="1">
    <citation type="submission" date="2012-05" db="EMBL/GenBank/DDBJ databases">
        <title>Recombination and specialization in a pathogen metapopulation.</title>
        <authorList>
            <person name="Gardiner A."/>
            <person name="Kemen E."/>
            <person name="Schultz-Larsen T."/>
            <person name="MacLean D."/>
            <person name="Van Oosterhout C."/>
            <person name="Jones J.D.G."/>
        </authorList>
    </citation>
    <scope>NUCLEOTIDE SEQUENCE [LARGE SCALE GENOMIC DNA]</scope>
    <source>
        <strain evidence="5 6">Ac Nc2</strain>
    </source>
</reference>
<sequence length="598" mass="67757">MVDDIKDREIKAFAIDEAALLKEIEAEQSDDDDEEEFDAIVRNLKKPEKHEQSVVRTGSDKAEFEKFVELREFPTVVDDFFRNFLIRMGMTSTLQIFNHEWYELISKGLIKDDNARLVPDIYLQNQTLDDQVRRLQLDLAETRAITLKAKETWKKFRKQRDLHKMHHYRVLQEKEALAIKTKRLEKHNKSLEPLLQELKSKYESCTKEKTLIRLDRDRYVSRVEALEHELRFLRGEDQVGLDRPIKGNKSNKKDVKKHRDKKLKEVVPVAGRKNTANEHKIPTQDHENPFRATEFAKFDMKSVTDVKTCSSHANAVAAVSFHPSNPVIATASDDESWKIWSVPGCELVMSGGHQSWIAGIAFHPRGSHLATSSGDNTIKIWDFISASCAVTLSDHSHPIWESTFHHEGDFLVSASMDQTCKLWDVSTGKCRKTFRGHVDSVNSVCFQPYCCNICTASGDKTISLWDIRSGLCVQTFYGHQNAVNSVTFAVRGDVIASCDADGVVKTWDIRMIAERGTINTGRHASNSVAFDQSGQIVAAASDDSTIKLIDFAGKNEQGAPKMIELKWHEGPVQSVQFDSLGHFLASSSSDCSFRLWAL</sequence>
<evidence type="ECO:0000256" key="3">
    <source>
        <dbReference type="PROSITE-ProRule" id="PRU00221"/>
    </source>
</evidence>
<keyword evidence="6" id="KW-1185">Reference proteome</keyword>
<dbReference type="EMBL" id="CAIX01000098">
    <property type="protein sequence ID" value="CCI45429.1"/>
    <property type="molecule type" value="Genomic_DNA"/>
</dbReference>
<dbReference type="PANTHER" id="PTHR14604:SF3">
    <property type="entry name" value="SPERM-ASSOCIATED ANTIGEN 16 PROTEIN"/>
    <property type="match status" value="1"/>
</dbReference>
<dbReference type="AlphaFoldDB" id="A0A024GF00"/>
<feature type="repeat" description="WD" evidence="3">
    <location>
        <begin position="565"/>
        <end position="598"/>
    </location>
</feature>
<gene>
    <name evidence="5" type="ORF">BN9_063260</name>
</gene>
<feature type="repeat" description="WD" evidence="3">
    <location>
        <begin position="476"/>
        <end position="510"/>
    </location>
</feature>
<dbReference type="PANTHER" id="PTHR14604">
    <property type="entry name" value="WD40 REPEAT PF20"/>
    <property type="match status" value="1"/>
</dbReference>
<feature type="repeat" description="WD" evidence="3">
    <location>
        <begin position="309"/>
        <end position="350"/>
    </location>
</feature>
<evidence type="ECO:0000256" key="1">
    <source>
        <dbReference type="ARBA" id="ARBA00022574"/>
    </source>
</evidence>
<protein>
    <submittedName>
        <fullName evidence="5">Uncharacterized protein</fullName>
    </submittedName>
</protein>
<evidence type="ECO:0000256" key="2">
    <source>
        <dbReference type="ARBA" id="ARBA00022737"/>
    </source>
</evidence>